<reference evidence="4 5" key="1">
    <citation type="submission" date="2019-06" db="EMBL/GenBank/DDBJ databases">
        <title>Sorghum-associated microbial communities from plants grown in Nebraska, USA.</title>
        <authorList>
            <person name="Schachtman D."/>
        </authorList>
    </citation>
    <scope>NUCLEOTIDE SEQUENCE [LARGE SCALE GENOMIC DNA]</scope>
    <source>
        <strain evidence="4 5">1209</strain>
    </source>
</reference>
<evidence type="ECO:0000256" key="2">
    <source>
        <dbReference type="ARBA" id="ARBA00023043"/>
    </source>
</evidence>
<keyword evidence="5" id="KW-1185">Reference proteome</keyword>
<dbReference type="Gene3D" id="1.25.40.20">
    <property type="entry name" value="Ankyrin repeat-containing domain"/>
    <property type="match status" value="1"/>
</dbReference>
<proteinExistence type="predicted"/>
<evidence type="ECO:0000313" key="5">
    <source>
        <dbReference type="Proteomes" id="UP000320811"/>
    </source>
</evidence>
<dbReference type="PANTHER" id="PTHR24171">
    <property type="entry name" value="ANKYRIN REPEAT DOMAIN-CONTAINING PROTEIN 39-RELATED"/>
    <property type="match status" value="1"/>
</dbReference>
<keyword evidence="2 3" id="KW-0040">ANK repeat</keyword>
<comment type="caution">
    <text evidence="4">The sequence shown here is derived from an EMBL/GenBank/DDBJ whole genome shotgun (WGS) entry which is preliminary data.</text>
</comment>
<organism evidence="4 5">
    <name type="scientific">Chitinophaga polysaccharea</name>
    <dbReference type="NCBI Taxonomy" id="1293035"/>
    <lineage>
        <taxon>Bacteria</taxon>
        <taxon>Pseudomonadati</taxon>
        <taxon>Bacteroidota</taxon>
        <taxon>Chitinophagia</taxon>
        <taxon>Chitinophagales</taxon>
        <taxon>Chitinophagaceae</taxon>
        <taxon>Chitinophaga</taxon>
    </lineage>
</organism>
<dbReference type="SUPFAM" id="SSF48403">
    <property type="entry name" value="Ankyrin repeat"/>
    <property type="match status" value="1"/>
</dbReference>
<dbReference type="OrthoDB" id="407974at2"/>
<dbReference type="SMART" id="SM00248">
    <property type="entry name" value="ANK"/>
    <property type="match status" value="3"/>
</dbReference>
<name>A0A561PRF2_9BACT</name>
<evidence type="ECO:0000256" key="3">
    <source>
        <dbReference type="PROSITE-ProRule" id="PRU00023"/>
    </source>
</evidence>
<gene>
    <name evidence="4" type="ORF">FHW36_104379</name>
</gene>
<dbReference type="GO" id="GO:0085020">
    <property type="term" value="P:protein K6-linked ubiquitination"/>
    <property type="evidence" value="ECO:0007669"/>
    <property type="project" value="TreeGrafter"/>
</dbReference>
<dbReference type="RefSeq" id="WP_145670674.1">
    <property type="nucleotide sequence ID" value="NZ_VIWO01000004.1"/>
</dbReference>
<dbReference type="Proteomes" id="UP000320811">
    <property type="component" value="Unassembled WGS sequence"/>
</dbReference>
<dbReference type="GO" id="GO:0004842">
    <property type="term" value="F:ubiquitin-protein transferase activity"/>
    <property type="evidence" value="ECO:0007669"/>
    <property type="project" value="TreeGrafter"/>
</dbReference>
<dbReference type="EMBL" id="VIWO01000004">
    <property type="protein sequence ID" value="TWF40695.1"/>
    <property type="molecule type" value="Genomic_DNA"/>
</dbReference>
<protein>
    <submittedName>
        <fullName evidence="4">Ankyrin repeat protein</fullName>
    </submittedName>
</protein>
<evidence type="ECO:0000256" key="1">
    <source>
        <dbReference type="ARBA" id="ARBA00022737"/>
    </source>
</evidence>
<dbReference type="InterPro" id="IPR036770">
    <property type="entry name" value="Ankyrin_rpt-contain_sf"/>
</dbReference>
<dbReference type="AlphaFoldDB" id="A0A561PRF2"/>
<sequence length="211" mass="23125">MMRTLIMHKDYEGIRQALAQNPALANEGIPFDENNTTKAHPLHRVCDGVFSHTLTDQEGVEIARIFLAHGANVNGYTLAAGQDTPLVAAASLHAEQVGILYIENGADIHHAGCHGGTALHWAAWVGRDQLVARLIREHANIHQLCTEFRSTPLFWAVHGLKYGGIANQYHQTECVRLLLNAGADKTVPNLNGTTPFELLEETDRELISLLG</sequence>
<dbReference type="Pfam" id="PF12796">
    <property type="entry name" value="Ank_2"/>
    <property type="match status" value="1"/>
</dbReference>
<dbReference type="PROSITE" id="PS50297">
    <property type="entry name" value="ANK_REP_REGION"/>
    <property type="match status" value="1"/>
</dbReference>
<evidence type="ECO:0000313" key="4">
    <source>
        <dbReference type="EMBL" id="TWF40695.1"/>
    </source>
</evidence>
<dbReference type="PANTHER" id="PTHR24171:SF8">
    <property type="entry name" value="BRCA1-ASSOCIATED RING DOMAIN PROTEIN 1"/>
    <property type="match status" value="1"/>
</dbReference>
<dbReference type="InterPro" id="IPR002110">
    <property type="entry name" value="Ankyrin_rpt"/>
</dbReference>
<accession>A0A561PRF2</accession>
<feature type="repeat" description="ANK" evidence="3">
    <location>
        <begin position="114"/>
        <end position="146"/>
    </location>
</feature>
<keyword evidence="1" id="KW-0677">Repeat</keyword>
<dbReference type="PROSITE" id="PS50088">
    <property type="entry name" value="ANK_REPEAT"/>
    <property type="match status" value="1"/>
</dbReference>